<dbReference type="AlphaFoldDB" id="H9UGP0"/>
<protein>
    <submittedName>
        <fullName evidence="3">Mg chelatase-related protein</fullName>
    </submittedName>
</protein>
<dbReference type="SUPFAM" id="SSF52540">
    <property type="entry name" value="P-loop containing nucleoside triphosphate hydrolases"/>
    <property type="match status" value="1"/>
</dbReference>
<dbReference type="EMBL" id="CP003282">
    <property type="protein sequence ID" value="AFG36683.1"/>
    <property type="molecule type" value="Genomic_DNA"/>
</dbReference>
<reference evidence="4" key="1">
    <citation type="journal article" date="2013" name="Stand. Genomic Sci.">
        <title>Complete genome sequence of the halophilic bacterium Spirochaeta africana type strain (Z-7692(T)) from the alkaline Lake Magadi in the East African Rift.</title>
        <authorList>
            <person name="Liolos K."/>
            <person name="Abt B."/>
            <person name="Scheuner C."/>
            <person name="Teshima H."/>
            <person name="Held B."/>
            <person name="Lapidus A."/>
            <person name="Nolan M."/>
            <person name="Lucas S."/>
            <person name="Deshpande S."/>
            <person name="Cheng J.F."/>
            <person name="Tapia R."/>
            <person name="Goodwin L.A."/>
            <person name="Pitluck S."/>
            <person name="Pagani I."/>
            <person name="Ivanova N."/>
            <person name="Mavromatis K."/>
            <person name="Mikhailova N."/>
            <person name="Huntemann M."/>
            <person name="Pati A."/>
            <person name="Chen A."/>
            <person name="Palaniappan K."/>
            <person name="Land M."/>
            <person name="Rohde M."/>
            <person name="Tindall B.J."/>
            <person name="Detter J.C."/>
            <person name="Goker M."/>
            <person name="Bristow J."/>
            <person name="Eisen J.A."/>
            <person name="Markowitz V."/>
            <person name="Hugenholtz P."/>
            <person name="Woyke T."/>
            <person name="Klenk H.P."/>
            <person name="Kyrpides N.C."/>
        </authorList>
    </citation>
    <scope>NUCLEOTIDE SEQUENCE</scope>
    <source>
        <strain evidence="4">ATCC 700263 / DSM 8902 / Z-7692</strain>
    </source>
</reference>
<dbReference type="InterPro" id="IPR025158">
    <property type="entry name" value="Mg_chelat-rel_C"/>
</dbReference>
<organism evidence="3 4">
    <name type="scientific">Spirochaeta africana (strain ATCC 700263 / DSM 8902 / Z-7692)</name>
    <dbReference type="NCBI Taxonomy" id="889378"/>
    <lineage>
        <taxon>Bacteria</taxon>
        <taxon>Pseudomonadati</taxon>
        <taxon>Spirochaetota</taxon>
        <taxon>Spirochaetia</taxon>
        <taxon>Spirochaetales</taxon>
        <taxon>Spirochaetaceae</taxon>
        <taxon>Spirochaeta</taxon>
    </lineage>
</organism>
<dbReference type="HOGENOM" id="CLU_026145_1_0_12"/>
<dbReference type="eggNOG" id="COG0606">
    <property type="taxonomic scope" value="Bacteria"/>
</dbReference>
<evidence type="ECO:0000313" key="3">
    <source>
        <dbReference type="EMBL" id="AFG36683.1"/>
    </source>
</evidence>
<dbReference type="Pfam" id="PF01078">
    <property type="entry name" value="Mg_chelatase"/>
    <property type="match status" value="1"/>
</dbReference>
<name>H9UGP0_SPIAZ</name>
<dbReference type="Pfam" id="PF13541">
    <property type="entry name" value="ChlI"/>
    <property type="match status" value="1"/>
</dbReference>
<dbReference type="RefSeq" id="WP_014454680.1">
    <property type="nucleotide sequence ID" value="NC_017098.1"/>
</dbReference>
<evidence type="ECO:0000259" key="2">
    <source>
        <dbReference type="SMART" id="SM00382"/>
    </source>
</evidence>
<dbReference type="SMART" id="SM00382">
    <property type="entry name" value="AAA"/>
    <property type="match status" value="1"/>
</dbReference>
<evidence type="ECO:0000256" key="1">
    <source>
        <dbReference type="ARBA" id="ARBA00006354"/>
    </source>
</evidence>
<gene>
    <name evidence="3" type="ordered locus">Spiaf_0582</name>
</gene>
<dbReference type="PRINTS" id="PR00830">
    <property type="entry name" value="ENDOLAPTASE"/>
</dbReference>
<proteinExistence type="inferred from homology"/>
<feature type="domain" description="AAA+ ATPase" evidence="2">
    <location>
        <begin position="220"/>
        <end position="479"/>
    </location>
</feature>
<dbReference type="Gene3D" id="3.40.50.300">
    <property type="entry name" value="P-loop containing nucleotide triphosphate hydrolases"/>
    <property type="match status" value="1"/>
</dbReference>
<dbReference type="Gene3D" id="3.30.230.10">
    <property type="match status" value="1"/>
</dbReference>
<evidence type="ECO:0000313" key="4">
    <source>
        <dbReference type="Proteomes" id="UP000007383"/>
    </source>
</evidence>
<dbReference type="STRING" id="889378.Spiaf_0582"/>
<dbReference type="KEGG" id="sfc:Spiaf_0582"/>
<dbReference type="InterPro" id="IPR004482">
    <property type="entry name" value="Mg_chelat-rel"/>
</dbReference>
<dbReference type="InterPro" id="IPR020568">
    <property type="entry name" value="Ribosomal_Su5_D2-typ_SF"/>
</dbReference>
<dbReference type="GO" id="GO:0005524">
    <property type="term" value="F:ATP binding"/>
    <property type="evidence" value="ECO:0007669"/>
    <property type="project" value="InterPro"/>
</dbReference>
<dbReference type="InterPro" id="IPR027417">
    <property type="entry name" value="P-loop_NTPase"/>
</dbReference>
<dbReference type="Pfam" id="PF13335">
    <property type="entry name" value="Mg_chelatase_C"/>
    <property type="match status" value="1"/>
</dbReference>
<dbReference type="Proteomes" id="UP000007383">
    <property type="component" value="Chromosome"/>
</dbReference>
<keyword evidence="4" id="KW-1185">Reference proteome</keyword>
<dbReference type="PATRIC" id="fig|889378.3.peg.591"/>
<dbReference type="InterPro" id="IPR003593">
    <property type="entry name" value="AAA+_ATPase"/>
</dbReference>
<dbReference type="InterPro" id="IPR014721">
    <property type="entry name" value="Ribsml_uS5_D2-typ_fold_subgr"/>
</dbReference>
<dbReference type="InterPro" id="IPR000523">
    <property type="entry name" value="Mg_chelatse_chII-like_cat_dom"/>
</dbReference>
<dbReference type="SUPFAM" id="SSF54211">
    <property type="entry name" value="Ribosomal protein S5 domain 2-like"/>
    <property type="match status" value="1"/>
</dbReference>
<comment type="similarity">
    <text evidence="1">Belongs to the Mg-chelatase subunits D/I family. ComM subfamily.</text>
</comment>
<dbReference type="NCBIfam" id="TIGR00368">
    <property type="entry name" value="YifB family Mg chelatase-like AAA ATPase"/>
    <property type="match status" value="1"/>
</dbReference>
<dbReference type="PANTHER" id="PTHR32039:SF7">
    <property type="entry name" value="COMPETENCE PROTEIN COMM"/>
    <property type="match status" value="1"/>
</dbReference>
<dbReference type="PANTHER" id="PTHR32039">
    <property type="entry name" value="MAGNESIUM-CHELATASE SUBUNIT CHLI"/>
    <property type="match status" value="1"/>
</dbReference>
<accession>H9UGP0</accession>
<dbReference type="InterPro" id="IPR045006">
    <property type="entry name" value="CHLI-like"/>
</dbReference>
<sequence length="523" mass="54928">MRPHTIIGYVPNGYTGCLVYLEVDIRHGIPGIQIIGLPEGAVREARERVRIALSNAGFGVTGKKILVGLGPAGIPKASAGLDLAIALSILTAEAGLTLPEPIAVIGELGIHGSILPAQGVLAAVDEAVRSGAKAAIVPRDNLAEAALISACRPIGVDSLAGAWHAVLTLAAGEFPETDGFSAETAPVPAPIAAPDFADPGAPVVRGTAEQLRRLTIAAAGGHHIGLFGPPGTGKTLGAHQLGSLLPPLLPQEMIETVRVWSLAGLPFHADAGVWHPPVRAPHHSASVEGMIGGGRYLQPGEASLAHNGLLILDEVAEYPRGVLQALRDPLESGVVRLVRAGTQALFPARAMVCLTANLCPCGSYGKPRGVCSCTTAEISRYWRKFGGAVMDRIAVRVACLPDEKPVQVSTAELRVRVAAARQRQRERICGRGGFRNSQLQRSDLLEHGEFSALAAHTADRLALQHGLTFRGSLHVLQMSRTIADLEQQDAVLVQHVEESAAIRCTIGGGNPWNWLAQGQRARS</sequence>